<dbReference type="InterPro" id="IPR036250">
    <property type="entry name" value="AcylCo_DH-like_C"/>
</dbReference>
<dbReference type="InterPro" id="IPR009100">
    <property type="entry name" value="AcylCoA_DH/oxidase_NM_dom_sf"/>
</dbReference>
<evidence type="ECO:0000259" key="7">
    <source>
        <dbReference type="Pfam" id="PF02771"/>
    </source>
</evidence>
<dbReference type="EMBL" id="JBHTGP010000018">
    <property type="protein sequence ID" value="MFD0690719.1"/>
    <property type="molecule type" value="Genomic_DNA"/>
</dbReference>
<dbReference type="Gene3D" id="1.20.140.10">
    <property type="entry name" value="Butyryl-CoA Dehydrogenase, subunit A, domain 3"/>
    <property type="match status" value="1"/>
</dbReference>
<gene>
    <name evidence="8" type="ORF">ACFQZM_39950</name>
</gene>
<reference evidence="9" key="1">
    <citation type="journal article" date="2019" name="Int. J. Syst. Evol. Microbiol.">
        <title>The Global Catalogue of Microorganisms (GCM) 10K type strain sequencing project: providing services to taxonomists for standard genome sequencing and annotation.</title>
        <authorList>
            <consortium name="The Broad Institute Genomics Platform"/>
            <consortium name="The Broad Institute Genome Sequencing Center for Infectious Disease"/>
            <person name="Wu L."/>
            <person name="Ma J."/>
        </authorList>
    </citation>
    <scope>NUCLEOTIDE SEQUENCE [LARGE SCALE GENOMIC DNA]</scope>
    <source>
        <strain evidence="9">JCM 9371</strain>
    </source>
</reference>
<dbReference type="Pfam" id="PF00441">
    <property type="entry name" value="Acyl-CoA_dh_1"/>
    <property type="match status" value="1"/>
</dbReference>
<dbReference type="EC" id="1.-.-.-" evidence="8"/>
<dbReference type="InterPro" id="IPR013786">
    <property type="entry name" value="AcylCoA_DH/ox_N"/>
</dbReference>
<dbReference type="RefSeq" id="WP_207400176.1">
    <property type="nucleotide sequence ID" value="NZ_CAACUY010000194.1"/>
</dbReference>
<organism evidence="8 9">
    <name type="scientific">Actinomadura fibrosa</name>
    <dbReference type="NCBI Taxonomy" id="111802"/>
    <lineage>
        <taxon>Bacteria</taxon>
        <taxon>Bacillati</taxon>
        <taxon>Actinomycetota</taxon>
        <taxon>Actinomycetes</taxon>
        <taxon>Streptosporangiales</taxon>
        <taxon>Thermomonosporaceae</taxon>
        <taxon>Actinomadura</taxon>
    </lineage>
</organism>
<feature type="domain" description="Acyl-CoA dehydrogenase/oxidase N-terminal" evidence="7">
    <location>
        <begin position="17"/>
        <end position="127"/>
    </location>
</feature>
<keyword evidence="3" id="KW-0285">Flavoprotein</keyword>
<evidence type="ECO:0000256" key="5">
    <source>
        <dbReference type="ARBA" id="ARBA00023002"/>
    </source>
</evidence>
<evidence type="ECO:0000259" key="6">
    <source>
        <dbReference type="Pfam" id="PF00441"/>
    </source>
</evidence>
<dbReference type="Pfam" id="PF02771">
    <property type="entry name" value="Acyl-CoA_dh_N"/>
    <property type="match status" value="1"/>
</dbReference>
<keyword evidence="4" id="KW-0274">FAD</keyword>
<evidence type="ECO:0000313" key="8">
    <source>
        <dbReference type="EMBL" id="MFD0690719.1"/>
    </source>
</evidence>
<dbReference type="Proteomes" id="UP001597063">
    <property type="component" value="Unassembled WGS sequence"/>
</dbReference>
<keyword evidence="9" id="KW-1185">Reference proteome</keyword>
<dbReference type="GO" id="GO:0016491">
    <property type="term" value="F:oxidoreductase activity"/>
    <property type="evidence" value="ECO:0007669"/>
    <property type="project" value="UniProtKB-KW"/>
</dbReference>
<evidence type="ECO:0000256" key="4">
    <source>
        <dbReference type="ARBA" id="ARBA00022827"/>
    </source>
</evidence>
<dbReference type="InterPro" id="IPR009075">
    <property type="entry name" value="AcylCo_DH/oxidase_C"/>
</dbReference>
<comment type="caution">
    <text evidence="8">The sequence shown here is derived from an EMBL/GenBank/DDBJ whole genome shotgun (WGS) entry which is preliminary data.</text>
</comment>
<feature type="domain" description="Acyl-CoA dehydrogenase/oxidase C-terminal" evidence="6">
    <location>
        <begin position="237"/>
        <end position="381"/>
    </location>
</feature>
<dbReference type="Gene3D" id="2.40.110.10">
    <property type="entry name" value="Butyryl-CoA Dehydrogenase, subunit A, domain 2"/>
    <property type="match status" value="1"/>
</dbReference>
<dbReference type="SUPFAM" id="SSF47203">
    <property type="entry name" value="Acyl-CoA dehydrogenase C-terminal domain-like"/>
    <property type="match status" value="1"/>
</dbReference>
<dbReference type="InterPro" id="IPR046373">
    <property type="entry name" value="Acyl-CoA_Oxase/DH_mid-dom_sf"/>
</dbReference>
<accession>A0ABW2XX59</accession>
<comment type="similarity">
    <text evidence="2">Belongs to the acyl-CoA dehydrogenase family.</text>
</comment>
<evidence type="ECO:0000256" key="1">
    <source>
        <dbReference type="ARBA" id="ARBA00001974"/>
    </source>
</evidence>
<keyword evidence="5 8" id="KW-0560">Oxidoreductase</keyword>
<dbReference type="SUPFAM" id="SSF56645">
    <property type="entry name" value="Acyl-CoA dehydrogenase NM domain-like"/>
    <property type="match status" value="1"/>
</dbReference>
<evidence type="ECO:0000256" key="2">
    <source>
        <dbReference type="ARBA" id="ARBA00009347"/>
    </source>
</evidence>
<dbReference type="Gene3D" id="1.10.540.10">
    <property type="entry name" value="Acyl-CoA dehydrogenase/oxidase, N-terminal domain"/>
    <property type="match status" value="1"/>
</dbReference>
<evidence type="ECO:0000313" key="9">
    <source>
        <dbReference type="Proteomes" id="UP001597063"/>
    </source>
</evidence>
<protein>
    <submittedName>
        <fullName evidence="8">Acyl-CoA dehydrogenase family protein</fullName>
        <ecNumber evidence="8">1.-.-.-</ecNumber>
    </submittedName>
</protein>
<dbReference type="PANTHER" id="PTHR43884">
    <property type="entry name" value="ACYL-COA DEHYDROGENASE"/>
    <property type="match status" value="1"/>
</dbReference>
<dbReference type="PANTHER" id="PTHR43884:SF20">
    <property type="entry name" value="ACYL-COA DEHYDROGENASE FADE28"/>
    <property type="match status" value="1"/>
</dbReference>
<comment type="cofactor">
    <cofactor evidence="1">
        <name>FAD</name>
        <dbReference type="ChEBI" id="CHEBI:57692"/>
    </cofactor>
</comment>
<dbReference type="InterPro" id="IPR037069">
    <property type="entry name" value="AcylCoA_DH/ox_N_sf"/>
</dbReference>
<sequence>MSAPDRPGGDRPGGADDLRVLRRAVREALHDLSPPDEVRRQMETERGWDPKTWRRLCGELGIAGLAVPEDLGGAGMSYVELGVVFEEAGRVLLCAPLLSTAGLAIPLLLALDDADARREHLPGLCSGARVATVVTAAPDGRPVHDNATVDAVADGPGFALRGSAGFVVDGADADLLLVPARTADGTAVFAVEAGAPGLGVTRLVTLDPTRKQAALRFDGVPARRLGEPGPDAARALAHALDVGRALLAAEQAGGASWCLDAAVAHAKSRVQFGRPIGSFQAVKQKAAEMLVRVESARSAAMAATQAAAEAASSLAAGSGVVGGRSAGELRDLPGLAVTAAIAKAYCSEAYAFVAAENIQLHGGLGFTWEHDAHLYYKRAWTGGEMLGRPDEHIEGLARHLEGA</sequence>
<proteinExistence type="inferred from homology"/>
<evidence type="ECO:0000256" key="3">
    <source>
        <dbReference type="ARBA" id="ARBA00022630"/>
    </source>
</evidence>
<name>A0ABW2XX59_9ACTN</name>